<proteinExistence type="predicted"/>
<dbReference type="RefSeq" id="WP_275469440.1">
    <property type="nucleotide sequence ID" value="NZ_CP110232.1"/>
</dbReference>
<dbReference type="KEGG" id="vie:OL234_01665"/>
<evidence type="ECO:0000313" key="1">
    <source>
        <dbReference type="EMBL" id="WEG73640.1"/>
    </source>
</evidence>
<dbReference type="InterPro" id="IPR010360">
    <property type="entry name" value="DUF956"/>
</dbReference>
<dbReference type="Pfam" id="PF06115">
    <property type="entry name" value="DUF956"/>
    <property type="match status" value="1"/>
</dbReference>
<name>A0AAF0CVD4_9ENTE</name>
<accession>A0AAF0CVD4</accession>
<dbReference type="AlphaFoldDB" id="A0AAF0CVD4"/>
<evidence type="ECO:0000313" key="2">
    <source>
        <dbReference type="Proteomes" id="UP001179647"/>
    </source>
</evidence>
<dbReference type="EMBL" id="CP110232">
    <property type="protein sequence ID" value="WEG73640.1"/>
    <property type="molecule type" value="Genomic_DNA"/>
</dbReference>
<gene>
    <name evidence="1" type="ORF">OL234_01665</name>
</gene>
<reference evidence="1" key="1">
    <citation type="submission" date="2022-10" db="EMBL/GenBank/DDBJ databases">
        <title>Vagococcus sp. isolated from poultry meat.</title>
        <authorList>
            <person name="Johansson P."/>
            <person name="Bjorkroth J."/>
        </authorList>
    </citation>
    <scope>NUCLEOTIDE SEQUENCE</scope>
    <source>
        <strain evidence="1">STAA11</strain>
    </source>
</reference>
<sequence>MTATFNTEIELVVKANSLINPISPKKGMLSLGEKGIEFLAVNGIGFIQIPWENIVVVKAHVLFHGRYIRGFDVYTDDQQMLSFVTSNTKQALIIMREHLGSDKLRQANNNFKSLLNRKKHK</sequence>
<protein>
    <submittedName>
        <fullName evidence="1">DUF956 family protein</fullName>
    </submittedName>
</protein>
<organism evidence="1 2">
    <name type="scientific">Vagococcus intermedius</name>
    <dbReference type="NCBI Taxonomy" id="2991418"/>
    <lineage>
        <taxon>Bacteria</taxon>
        <taxon>Bacillati</taxon>
        <taxon>Bacillota</taxon>
        <taxon>Bacilli</taxon>
        <taxon>Lactobacillales</taxon>
        <taxon>Enterococcaceae</taxon>
        <taxon>Vagococcus</taxon>
    </lineage>
</organism>
<dbReference type="Proteomes" id="UP001179647">
    <property type="component" value="Chromosome"/>
</dbReference>
<keyword evidence="2" id="KW-1185">Reference proteome</keyword>